<comment type="function">
    <text evidence="15">Translation factor required for the incorporation of the rare amino acid selenocysteine encoded by UGA codons. Replaces the eRF1-eRF3-GTP ternary complex for the insertion of selenocysteine directed by the UGA codon. Insertion of selenocysteine at UGA codons is mediated by SECISBP2 and EEFSEC: SECISBP2 (1) specifically binds the SECIS sequence once the 80S ribosome encounters an in-frame UGA codon and (2) contacts the RPS27A/eS31 of the 40S ribosome before ribosome stalling. (3) GTP-bound EEFSEC then delivers selenocysteinyl-tRNA(Sec) to the 80S ribosome and adopts a preaccommodated state conformation. (4) After GTP hydrolysis, EEFSEC dissociates from the assembly, selenocysteinyl-tRNA(Sec) accommodates, and peptide bond synthesis and selenoprotein elongation occur.</text>
</comment>
<evidence type="ECO:0000256" key="9">
    <source>
        <dbReference type="ARBA" id="ARBA00022741"/>
    </source>
</evidence>
<dbReference type="PROSITE" id="PS51722">
    <property type="entry name" value="G_TR_2"/>
    <property type="match status" value="1"/>
</dbReference>
<dbReference type="GO" id="GO:0005737">
    <property type="term" value="C:cytoplasm"/>
    <property type="evidence" value="ECO:0007669"/>
    <property type="project" value="UniProtKB-SubCell"/>
</dbReference>
<dbReference type="Gene3D" id="2.40.30.10">
    <property type="entry name" value="Translation factors"/>
    <property type="match status" value="2"/>
</dbReference>
<keyword evidence="11" id="KW-0648">Protein biosynthesis</keyword>
<dbReference type="FunFam" id="3.40.50.300:FF:000900">
    <property type="entry name" value="Eukaryotic elongation factor, selenocysteine-tRNA-specific"/>
    <property type="match status" value="1"/>
</dbReference>
<keyword evidence="8" id="KW-0597">Phosphoprotein</keyword>
<accession>A0A1B6DV18</accession>
<comment type="subcellular location">
    <subcellularLocation>
        <location evidence="4">Cytoplasm</location>
    </subcellularLocation>
    <subcellularLocation>
        <location evidence="3">Nucleus</location>
    </subcellularLocation>
</comment>
<proteinExistence type="predicted"/>
<protein>
    <recommendedName>
        <fullName evidence="5">Selenocysteine-specific elongation factor</fullName>
    </recommendedName>
    <alternativeName>
        <fullName evidence="17">Elongation factor sec</fullName>
    </alternativeName>
    <alternativeName>
        <fullName evidence="16">Eukaryotic elongation factor, selenocysteine-tRNA-specific</fullName>
    </alternativeName>
</protein>
<dbReference type="Gene3D" id="3.40.50.300">
    <property type="entry name" value="P-loop containing nucleotide triphosphate hydrolases"/>
    <property type="match status" value="1"/>
</dbReference>
<organism evidence="19">
    <name type="scientific">Clastoptera arizonana</name>
    <name type="common">Arizona spittle bug</name>
    <dbReference type="NCBI Taxonomy" id="38151"/>
    <lineage>
        <taxon>Eukaryota</taxon>
        <taxon>Metazoa</taxon>
        <taxon>Ecdysozoa</taxon>
        <taxon>Arthropoda</taxon>
        <taxon>Hexapoda</taxon>
        <taxon>Insecta</taxon>
        <taxon>Pterygota</taxon>
        <taxon>Neoptera</taxon>
        <taxon>Paraneoptera</taxon>
        <taxon>Hemiptera</taxon>
        <taxon>Auchenorrhyncha</taxon>
        <taxon>Cercopoidea</taxon>
        <taxon>Clastopteridae</taxon>
        <taxon>Clastoptera</taxon>
    </lineage>
</organism>
<dbReference type="InterPro" id="IPR005225">
    <property type="entry name" value="Small_GTP-bd"/>
</dbReference>
<dbReference type="GO" id="GO:0003746">
    <property type="term" value="F:translation elongation factor activity"/>
    <property type="evidence" value="ECO:0007669"/>
    <property type="project" value="TreeGrafter"/>
</dbReference>
<keyword evidence="10" id="KW-0378">Hydrolase</keyword>
<comment type="catalytic activity">
    <reaction evidence="14">
        <text>GTP + H2O = GDP + phosphate + H(+)</text>
        <dbReference type="Rhea" id="RHEA:19669"/>
        <dbReference type="ChEBI" id="CHEBI:15377"/>
        <dbReference type="ChEBI" id="CHEBI:15378"/>
        <dbReference type="ChEBI" id="CHEBI:37565"/>
        <dbReference type="ChEBI" id="CHEBI:43474"/>
        <dbReference type="ChEBI" id="CHEBI:58189"/>
    </reaction>
    <physiologicalReaction direction="left-to-right" evidence="14">
        <dbReference type="Rhea" id="RHEA:19670"/>
    </physiologicalReaction>
</comment>
<dbReference type="Pfam" id="PF00009">
    <property type="entry name" value="GTP_EFTU"/>
    <property type="match status" value="1"/>
</dbReference>
<dbReference type="SUPFAM" id="SSF50447">
    <property type="entry name" value="Translation proteins"/>
    <property type="match status" value="1"/>
</dbReference>
<evidence type="ECO:0000256" key="8">
    <source>
        <dbReference type="ARBA" id="ARBA00022553"/>
    </source>
</evidence>
<evidence type="ECO:0000256" key="10">
    <source>
        <dbReference type="ARBA" id="ARBA00022801"/>
    </source>
</evidence>
<keyword evidence="13" id="KW-0539">Nucleus</keyword>
<evidence type="ECO:0000256" key="11">
    <source>
        <dbReference type="ARBA" id="ARBA00022917"/>
    </source>
</evidence>
<evidence type="ECO:0000256" key="13">
    <source>
        <dbReference type="ARBA" id="ARBA00023242"/>
    </source>
</evidence>
<name>A0A1B6DV18_9HEMI</name>
<keyword evidence="12" id="KW-0342">GTP-binding</keyword>
<dbReference type="CDD" id="cd01889">
    <property type="entry name" value="SelB_euk"/>
    <property type="match status" value="1"/>
</dbReference>
<dbReference type="InterPro" id="IPR009000">
    <property type="entry name" value="Transl_B-barrel_sf"/>
</dbReference>
<dbReference type="NCBIfam" id="TIGR00231">
    <property type="entry name" value="small_GTP"/>
    <property type="match status" value="1"/>
</dbReference>
<evidence type="ECO:0000256" key="2">
    <source>
        <dbReference type="ARBA" id="ARBA00001946"/>
    </source>
</evidence>
<dbReference type="InterPro" id="IPR049394">
    <property type="entry name" value="eEFSec_C"/>
</dbReference>
<keyword evidence="7" id="KW-0963">Cytoplasm</keyword>
<evidence type="ECO:0000256" key="1">
    <source>
        <dbReference type="ARBA" id="ARBA00001936"/>
    </source>
</evidence>
<dbReference type="GO" id="GO:0001514">
    <property type="term" value="P:selenocysteine incorporation"/>
    <property type="evidence" value="ECO:0007669"/>
    <property type="project" value="UniProtKB-ARBA"/>
</dbReference>
<evidence type="ECO:0000259" key="18">
    <source>
        <dbReference type="PROSITE" id="PS51722"/>
    </source>
</evidence>
<evidence type="ECO:0000256" key="12">
    <source>
        <dbReference type="ARBA" id="ARBA00023134"/>
    </source>
</evidence>
<dbReference type="PANTHER" id="PTHR43721">
    <property type="entry name" value="ELONGATION FACTOR TU-RELATED"/>
    <property type="match status" value="1"/>
</dbReference>
<keyword evidence="6" id="KW-0488">Methylation</keyword>
<dbReference type="GO" id="GO:0005525">
    <property type="term" value="F:GTP binding"/>
    <property type="evidence" value="ECO:0007669"/>
    <property type="project" value="UniProtKB-KW"/>
</dbReference>
<dbReference type="CDD" id="cd04094">
    <property type="entry name" value="eSelB_III"/>
    <property type="match status" value="1"/>
</dbReference>
<dbReference type="EMBL" id="GEDC01007774">
    <property type="protein sequence ID" value="JAS29524.1"/>
    <property type="molecule type" value="Transcribed_RNA"/>
</dbReference>
<evidence type="ECO:0000256" key="7">
    <source>
        <dbReference type="ARBA" id="ARBA00022490"/>
    </source>
</evidence>
<dbReference type="Pfam" id="PF21208">
    <property type="entry name" value="euk_SelB_III"/>
    <property type="match status" value="1"/>
</dbReference>
<evidence type="ECO:0000313" key="19">
    <source>
        <dbReference type="EMBL" id="JAS29524.1"/>
    </source>
</evidence>
<evidence type="ECO:0000256" key="4">
    <source>
        <dbReference type="ARBA" id="ARBA00004496"/>
    </source>
</evidence>
<dbReference type="InterPro" id="IPR049393">
    <property type="entry name" value="eEFSec_III"/>
</dbReference>
<keyword evidence="9" id="KW-0547">Nucleotide-binding</keyword>
<dbReference type="PRINTS" id="PR00315">
    <property type="entry name" value="ELONGATNFCT"/>
</dbReference>
<evidence type="ECO:0000256" key="17">
    <source>
        <dbReference type="ARBA" id="ARBA00082387"/>
    </source>
</evidence>
<gene>
    <name evidence="19" type="ORF">g.19368</name>
</gene>
<dbReference type="PANTHER" id="PTHR43721:SF11">
    <property type="entry name" value="SELENOCYSTEINE-SPECIFIC ELONGATION FACTOR"/>
    <property type="match status" value="1"/>
</dbReference>
<dbReference type="GO" id="GO:0003924">
    <property type="term" value="F:GTPase activity"/>
    <property type="evidence" value="ECO:0007669"/>
    <property type="project" value="InterPro"/>
</dbReference>
<feature type="domain" description="Tr-type G" evidence="18">
    <location>
        <begin position="5"/>
        <end position="206"/>
    </location>
</feature>
<dbReference type="CDD" id="cd03696">
    <property type="entry name" value="SelB_II"/>
    <property type="match status" value="1"/>
</dbReference>
<dbReference type="AlphaFoldDB" id="A0A1B6DV18"/>
<evidence type="ECO:0000256" key="15">
    <source>
        <dbReference type="ARBA" id="ARBA00054716"/>
    </source>
</evidence>
<comment type="cofactor">
    <cofactor evidence="1">
        <name>Mn(2+)</name>
        <dbReference type="ChEBI" id="CHEBI:29035"/>
    </cofactor>
</comment>
<dbReference type="InterPro" id="IPR027417">
    <property type="entry name" value="P-loop_NTPase"/>
</dbReference>
<dbReference type="Pfam" id="PF21131">
    <property type="entry name" value="eEFSec_4th"/>
    <property type="match status" value="1"/>
</dbReference>
<reference evidence="19" key="1">
    <citation type="submission" date="2015-12" db="EMBL/GenBank/DDBJ databases">
        <title>De novo transcriptome assembly of four potential Pierce s Disease insect vectors from Arizona vineyards.</title>
        <authorList>
            <person name="Tassone E.E."/>
        </authorList>
    </citation>
    <scope>NUCLEOTIDE SEQUENCE</scope>
</reference>
<comment type="cofactor">
    <cofactor evidence="2">
        <name>Mg(2+)</name>
        <dbReference type="ChEBI" id="CHEBI:18420"/>
    </cofactor>
</comment>
<dbReference type="InterPro" id="IPR050055">
    <property type="entry name" value="EF-Tu_GTPase"/>
</dbReference>
<evidence type="ECO:0000256" key="3">
    <source>
        <dbReference type="ARBA" id="ARBA00004123"/>
    </source>
</evidence>
<evidence type="ECO:0000256" key="14">
    <source>
        <dbReference type="ARBA" id="ARBA00049117"/>
    </source>
</evidence>
<dbReference type="SUPFAM" id="SSF52540">
    <property type="entry name" value="P-loop containing nucleoside triphosphate hydrolases"/>
    <property type="match status" value="1"/>
</dbReference>
<dbReference type="InterPro" id="IPR000795">
    <property type="entry name" value="T_Tr_GTP-bd_dom"/>
</dbReference>
<dbReference type="GO" id="GO:0005634">
    <property type="term" value="C:nucleus"/>
    <property type="evidence" value="ECO:0007669"/>
    <property type="project" value="UniProtKB-SubCell"/>
</dbReference>
<sequence>MNTKILNLNVGILGHVDSGKTSLAKVLSKISSTASFDKNPQSQERGITIDLGFSSLCLDLPDDMKNKLNLSCENLQFTFVDCPGHASLIRTVIGGAQIIDMMILVIDITKGMQTQTAECLIIGEITCSKMIVVLNKIDLVPETKREQTINKMKKKMKATLQHTKFKDVPILCTAAKPGGPEADITVHPIGVEELIESLKSFSFVPERFSSKPFVFSVDHCFLIKGQGTVMTGTILQGSVGVNNTVEIPSLNVTKKIKSMQVYRKSVEKAEQGDRVGICITQLDAKLLERCILCQPGYVPLAYAVIINANMVKYFKTNISSKAKFHVSIGHETVLGKITIFGSRINLSDKFDFSYDYLYQNVMHGPEDDEPDFQNVQQFVLIEFEKPVFVVPHSLVIGSKLDLDINTSTCRLAFYGNVKESIEDKNYVNTILPKLKLFKFKTKTGTVDRVVNEFELIVKNLFKKETKLELFLGLKVNLSSGEEGVIEQSFGQSGKVRIRVPQGLHKDTINKYANKKSKSSVPEIPENKEPTVVVLKFKSYVYDVKNKITQD</sequence>
<evidence type="ECO:0000256" key="6">
    <source>
        <dbReference type="ARBA" id="ARBA00022481"/>
    </source>
</evidence>
<evidence type="ECO:0000256" key="5">
    <source>
        <dbReference type="ARBA" id="ARBA00015953"/>
    </source>
</evidence>
<dbReference type="FunFam" id="2.40.30.10:FF:000052">
    <property type="entry name" value="Selenocysteine-specific elongation factor EF-Sec"/>
    <property type="match status" value="1"/>
</dbReference>
<evidence type="ECO:0000256" key="16">
    <source>
        <dbReference type="ARBA" id="ARBA00076506"/>
    </source>
</evidence>